<keyword evidence="2" id="KW-1185">Reference proteome</keyword>
<reference evidence="1" key="3">
    <citation type="submission" date="2025-09" db="UniProtKB">
        <authorList>
            <consortium name="Ensembl"/>
        </authorList>
    </citation>
    <scope>IDENTIFICATION</scope>
    <source>
        <strain evidence="1">breed Abyssinian</strain>
    </source>
</reference>
<proteinExistence type="predicted"/>
<reference evidence="1" key="2">
    <citation type="submission" date="2025-08" db="UniProtKB">
        <authorList>
            <consortium name="Ensembl"/>
        </authorList>
    </citation>
    <scope>IDENTIFICATION</scope>
    <source>
        <strain evidence="1">breed Abyssinian</strain>
    </source>
</reference>
<organism evidence="1 2">
    <name type="scientific">Felis catus</name>
    <name type="common">Cat</name>
    <name type="synonym">Felis silvestris catus</name>
    <dbReference type="NCBI Taxonomy" id="9685"/>
    <lineage>
        <taxon>Eukaryota</taxon>
        <taxon>Metazoa</taxon>
        <taxon>Chordata</taxon>
        <taxon>Craniata</taxon>
        <taxon>Vertebrata</taxon>
        <taxon>Euteleostomi</taxon>
        <taxon>Mammalia</taxon>
        <taxon>Eutheria</taxon>
        <taxon>Laurasiatheria</taxon>
        <taxon>Carnivora</taxon>
        <taxon>Feliformia</taxon>
        <taxon>Felidae</taxon>
        <taxon>Felinae</taxon>
        <taxon>Felis</taxon>
    </lineage>
</organism>
<dbReference type="GeneTree" id="ENSGT00860000135923"/>
<protein>
    <submittedName>
        <fullName evidence="1">Uncharacterized protein</fullName>
    </submittedName>
</protein>
<evidence type="ECO:0000313" key="1">
    <source>
        <dbReference type="Ensembl" id="ENSFCTP00005044294.1"/>
    </source>
</evidence>
<evidence type="ECO:0000313" key="2">
    <source>
        <dbReference type="Proteomes" id="UP000823872"/>
    </source>
</evidence>
<sequence>MSPSHAGPFQKSARSCHWCYFSCSGTMCSTTGVSALPKSKSHLSANCRGVCFLLSSHRICWPFLCRPSSHLPTPSPEFLVWLLLPSEPIFLKPHSGACELSEILLPALQDPEPGKLSPLLWLSPLVFPHSSPLPTLFHACLIPPLLVYTSPFLLLACLP</sequence>
<dbReference type="Ensembl" id="ENSFCTT00005060337.1">
    <property type="protein sequence ID" value="ENSFCTP00005044294.1"/>
    <property type="gene ID" value="ENSFCTG00005020995.1"/>
</dbReference>
<name>A0ABI7ZB26_FELCA</name>
<dbReference type="Proteomes" id="UP000823872">
    <property type="component" value="Chromosome D1"/>
</dbReference>
<gene>
    <name evidence="1" type="primary">RAMP2</name>
</gene>
<accession>A0ABI7ZB26</accession>
<reference evidence="1 2" key="1">
    <citation type="submission" date="2021-02" db="EMBL/GenBank/DDBJ databases">
        <title>Safari Cat Assemblies.</title>
        <authorList>
            <person name="Bredemeyer K.R."/>
            <person name="Murphy W.J."/>
        </authorList>
    </citation>
    <scope>NUCLEOTIDE SEQUENCE [LARGE SCALE GENOMIC DNA]</scope>
</reference>